<dbReference type="Gene3D" id="1.50.10.20">
    <property type="match status" value="1"/>
</dbReference>
<feature type="chain" id="PRO_5035685739" description="Alpha-2-macroglobulin domain-containing protein" evidence="4">
    <location>
        <begin position="20"/>
        <end position="1760"/>
    </location>
</feature>
<keyword evidence="10" id="KW-1185">Reference proteome</keyword>
<dbReference type="InterPro" id="IPR050473">
    <property type="entry name" value="A2M/Complement_sys"/>
</dbReference>
<feature type="region of interest" description="Disordered" evidence="3">
    <location>
        <begin position="727"/>
        <end position="748"/>
    </location>
</feature>
<organism evidence="7 10">
    <name type="scientific">Didymodactylos carnosus</name>
    <dbReference type="NCBI Taxonomy" id="1234261"/>
    <lineage>
        <taxon>Eukaryota</taxon>
        <taxon>Metazoa</taxon>
        <taxon>Spiralia</taxon>
        <taxon>Gnathifera</taxon>
        <taxon>Rotifera</taxon>
        <taxon>Eurotatoria</taxon>
        <taxon>Bdelloidea</taxon>
        <taxon>Philodinida</taxon>
        <taxon>Philodinidae</taxon>
        <taxon>Didymodactylos</taxon>
    </lineage>
</organism>
<feature type="compositionally biased region" description="Acidic residues" evidence="3">
    <location>
        <begin position="859"/>
        <end position="868"/>
    </location>
</feature>
<dbReference type="Gene3D" id="2.60.120.1540">
    <property type="match status" value="1"/>
</dbReference>
<evidence type="ECO:0000256" key="4">
    <source>
        <dbReference type="SAM" id="SignalP"/>
    </source>
</evidence>
<dbReference type="InterPro" id="IPR009048">
    <property type="entry name" value="A-macroglobulin_rcpt-bd"/>
</dbReference>
<evidence type="ECO:0000313" key="10">
    <source>
        <dbReference type="Proteomes" id="UP000663829"/>
    </source>
</evidence>
<sequence length="1760" mass="202671">MVKLTLILLSVFFVQLSLAENSYFIILPKLLKVNYENQLSVLITTQVKQPVDVTFDLAILGQRVQARVTCQPGETKNVSLSLPEHFPIGAGELTIRGTGGIQFSEKRDCIVYDNRYVLLVQTSSSSYRPTEFMELRVLATNENLMPIERGVVDIEIYDSYLKLVGEYRRVEVRNGLTDVIRYPVNKYVNFGSWLVSATMDNTTASVEVLVSEPLVPSFDLKVLFPRFLLRTDTSFRGIIELSDDFNRPMFGRANISIGQFTEDVAREKQARGTPMIDDDETMRRGLKTQTIDVGGRVQLNYDLLQMFGIDVSKALAIYVYVDVISQVSGQQRIAKQIIPVFNREVVYDIYPLEFEAGQKNEYQVIAKRPDGKPIQMENVLVNLTMLFETEKPKPVEIKDLYTRGRTDVGLFNVEIPENCIGVLLTLTPLSEDGQHYGYRTQEMVLRPVPKRRESGGQLMIEMMPAKWGQMESKQQQQPEVISTMIASIDKPSRFYIQLLPSKSIQQHPESLNMNYALLTNGRITLSGVFRIQPTKECQTMQPRAIKPEQTSSTAPQCVYNGTLELVMTRQMVPYSTLLVYTFNPNFGINVAESHRFAVQGLLNNNLTMNVTTHETMDKEGNDKKQHIDEEDILPIHVGSDNIKVSSKAKAYKRMDLVLNGLPDSTVGVNVFEFDAVSQGLRSDITIERLLKYSTAYEYVPIKGMPTSTSSNEKVVQSRGFKDDQFDQFRETPEEERREQEQFEKNMERERQGHRVRYPVEQMAFGLVPERRMTPSVGDDPYIPSNKMGRLYGEPEKQEFGTDRKSFEEVSRQKTNTGRQYNVHIDKNDYVLSVGMPELVVYTQERDSKIQGKLPMAEPETSDEDEDDDEKKQQRGEYRPVYGTLEWFKKVNRRMSLISKEAFIFLESGLSIVSDFGTLVVPKELQHMSLSTVMDKFRRQSLMNSKDSYTIRDDARQLLEEYMQETDSTYTLPPYVLEEESRSSYYNSILFSQTKLDQQGQGKLRLPKMKPCSTWMATGFSMNPTYGLGIAQPFRLPTSQGLYLLANMPRKVQVSEKILLSYSINNYLTKDVQNVVVRIRSSPDFDVIEHQSQGEGKLIQMTNDYVVQIPSMKMDSSIVRHIIIVPKRAGVMSIVMEVESEFGGDWEILSIHVRESGLYRKEMSNKLFDLTEKSTSGQITEKISSSPNLRMVKVCVSGTMLDYLIRNHTMDTKSFIGVDIPLIGLWRGVLLRRYLNETQQSEVGLMNMTMNNITANYQTLQLFTDVNGTYGYQFNTEKKQSNLFLSTVALGAMLSPLMPFRDNVTINRTLTWILKQQRQDGSFDEMGPCSCQRFCTSEYRRDFMTSLVVYFLSHDNLTHSLPWFVREKLYGTGDSDQQSPMFRAKRYLESRLDQVKNCMLTTTLMELALIQCHKLPTELQQKIRQRIQERQLITEEDGSKSVKIENEGDMIIENKLLLNTLTLSIYAHYNDYKTTWALARWIVSKLSVHHQMDTLLDAIFMTKAWVHSDCLLRRHMKSTGEKFNIVVDMTVDGRRQEFRFDETNMDITQQWNLTLPVQQLTYTVSGKGMAGVAIKQVFVDKEQITPPPTQEISVRQEFESMSRLNEIRARTCLTYTPKQQEQNRKLANVNSTLVVEVELPSGTRVNLRQISFFVQRYNQIVYYYYRRHRHTMVFFVQCPIGQQSKEMCMEWPIERLSTVINQQPIEVRAYDYLKPEICSRKLFNVVDAIKPQALGYEYVKFFLQSRPDIKSVPTMDLTKPQ</sequence>
<evidence type="ECO:0000256" key="2">
    <source>
        <dbReference type="ARBA" id="ARBA00022966"/>
    </source>
</evidence>
<feature type="signal peptide" evidence="4">
    <location>
        <begin position="1"/>
        <end position="19"/>
    </location>
</feature>
<dbReference type="Proteomes" id="UP000682733">
    <property type="component" value="Unassembled WGS sequence"/>
</dbReference>
<gene>
    <name evidence="7" type="ORF">GPM918_LOCUS24268</name>
    <name evidence="6" type="ORF">OVA965_LOCUS7567</name>
    <name evidence="9" type="ORF">SRO942_LOCUS24267</name>
    <name evidence="8" type="ORF">TMI583_LOCUS7563</name>
</gene>
<evidence type="ECO:0000256" key="3">
    <source>
        <dbReference type="SAM" id="MobiDB-lite"/>
    </source>
</evidence>
<dbReference type="OrthoDB" id="9998011at2759"/>
<evidence type="ECO:0000259" key="5">
    <source>
        <dbReference type="SMART" id="SM01360"/>
    </source>
</evidence>
<accession>A0A814XJU5</accession>
<keyword evidence="2" id="KW-0882">Thioester bond</keyword>
<dbReference type="Proteomes" id="UP000663829">
    <property type="component" value="Unassembled WGS sequence"/>
</dbReference>
<dbReference type="GO" id="GO:0004866">
    <property type="term" value="F:endopeptidase inhibitor activity"/>
    <property type="evidence" value="ECO:0007669"/>
    <property type="project" value="InterPro"/>
</dbReference>
<dbReference type="EMBL" id="CAJNOQ010008986">
    <property type="protein sequence ID" value="CAF1212200.1"/>
    <property type="molecule type" value="Genomic_DNA"/>
</dbReference>
<dbReference type="Proteomes" id="UP000681722">
    <property type="component" value="Unassembled WGS sequence"/>
</dbReference>
<evidence type="ECO:0000313" key="8">
    <source>
        <dbReference type="EMBL" id="CAF3644541.1"/>
    </source>
</evidence>
<keyword evidence="1 4" id="KW-0732">Signal</keyword>
<dbReference type="Pfam" id="PF07677">
    <property type="entry name" value="A2M_recep"/>
    <property type="match status" value="1"/>
</dbReference>
<name>A0A814XJU5_9BILA</name>
<feature type="region of interest" description="Disordered" evidence="3">
    <location>
        <begin position="849"/>
        <end position="875"/>
    </location>
</feature>
<dbReference type="InterPro" id="IPR011626">
    <property type="entry name" value="Alpha-macroglobulin_TED"/>
</dbReference>
<dbReference type="EMBL" id="CAJOBC010008987">
    <property type="protein sequence ID" value="CAF3976171.1"/>
    <property type="molecule type" value="Genomic_DNA"/>
</dbReference>
<dbReference type="Gene3D" id="2.60.40.1930">
    <property type="match status" value="1"/>
</dbReference>
<dbReference type="SUPFAM" id="SSF49410">
    <property type="entry name" value="Alpha-macroglobulin receptor domain"/>
    <property type="match status" value="1"/>
</dbReference>
<comment type="caution">
    <text evidence="7">The sequence shown here is derived from an EMBL/GenBank/DDBJ whole genome shotgun (WGS) entry which is preliminary data.</text>
</comment>
<evidence type="ECO:0000313" key="9">
    <source>
        <dbReference type="EMBL" id="CAF3976171.1"/>
    </source>
</evidence>
<dbReference type="SUPFAM" id="SSF48239">
    <property type="entry name" value="Terpenoid cyclases/Protein prenyltransferases"/>
    <property type="match status" value="1"/>
</dbReference>
<dbReference type="EMBL" id="CAJOBA010002427">
    <property type="protein sequence ID" value="CAF3644541.1"/>
    <property type="molecule type" value="Genomic_DNA"/>
</dbReference>
<dbReference type="SMART" id="SM01360">
    <property type="entry name" value="A2M"/>
    <property type="match status" value="1"/>
</dbReference>
<protein>
    <recommendedName>
        <fullName evidence="5">Alpha-2-macroglobulin domain-containing protein</fullName>
    </recommendedName>
</protein>
<dbReference type="InterPro" id="IPR008930">
    <property type="entry name" value="Terpenoid_cyclase/PrenylTrfase"/>
</dbReference>
<dbReference type="PANTHER" id="PTHR11412:SF136">
    <property type="entry name" value="CD109 ANTIGEN"/>
    <property type="match status" value="1"/>
</dbReference>
<dbReference type="Gene3D" id="2.60.40.10">
    <property type="entry name" value="Immunoglobulins"/>
    <property type="match status" value="1"/>
</dbReference>
<dbReference type="EMBL" id="CAJNOK010002426">
    <property type="protein sequence ID" value="CAF0859596.1"/>
    <property type="molecule type" value="Genomic_DNA"/>
</dbReference>
<dbReference type="Gene3D" id="2.60.40.2950">
    <property type="match status" value="1"/>
</dbReference>
<dbReference type="InterPro" id="IPR013783">
    <property type="entry name" value="Ig-like_fold"/>
</dbReference>
<dbReference type="Pfam" id="PF00207">
    <property type="entry name" value="A2M"/>
    <property type="match status" value="1"/>
</dbReference>
<dbReference type="Proteomes" id="UP000677228">
    <property type="component" value="Unassembled WGS sequence"/>
</dbReference>
<evidence type="ECO:0000256" key="1">
    <source>
        <dbReference type="ARBA" id="ARBA00022729"/>
    </source>
</evidence>
<dbReference type="PANTHER" id="PTHR11412">
    <property type="entry name" value="MACROGLOBULIN / COMPLEMENT"/>
    <property type="match status" value="1"/>
</dbReference>
<dbReference type="GO" id="GO:0005615">
    <property type="term" value="C:extracellular space"/>
    <property type="evidence" value="ECO:0007669"/>
    <property type="project" value="InterPro"/>
</dbReference>
<dbReference type="Pfam" id="PF07678">
    <property type="entry name" value="TED_complement"/>
    <property type="match status" value="1"/>
</dbReference>
<dbReference type="InterPro" id="IPR036595">
    <property type="entry name" value="A-macroglobulin_rcpt-bd_sf"/>
</dbReference>
<feature type="domain" description="Alpha-2-macroglobulin" evidence="5">
    <location>
        <begin position="987"/>
        <end position="1078"/>
    </location>
</feature>
<proteinExistence type="predicted"/>
<dbReference type="InterPro" id="IPR001599">
    <property type="entry name" value="Macroglobln_a2"/>
</dbReference>
<dbReference type="Gene3D" id="2.60.40.690">
    <property type="entry name" value="Alpha-macroglobulin, receptor-binding domain"/>
    <property type="match status" value="1"/>
</dbReference>
<reference evidence="7" key="1">
    <citation type="submission" date="2021-02" db="EMBL/GenBank/DDBJ databases">
        <authorList>
            <person name="Nowell W R."/>
        </authorList>
    </citation>
    <scope>NUCLEOTIDE SEQUENCE</scope>
</reference>
<evidence type="ECO:0000313" key="6">
    <source>
        <dbReference type="EMBL" id="CAF0859596.1"/>
    </source>
</evidence>
<evidence type="ECO:0000313" key="7">
    <source>
        <dbReference type="EMBL" id="CAF1212200.1"/>
    </source>
</evidence>